<dbReference type="PANTHER" id="PTHR43802">
    <property type="entry name" value="ENOYL-COA HYDRATASE"/>
    <property type="match status" value="1"/>
</dbReference>
<dbReference type="CDD" id="cd06558">
    <property type="entry name" value="crotonase-like"/>
    <property type="match status" value="1"/>
</dbReference>
<dbReference type="SUPFAM" id="SSF52096">
    <property type="entry name" value="ClpP/crotonase"/>
    <property type="match status" value="1"/>
</dbReference>
<dbReference type="NCBIfam" id="NF006128">
    <property type="entry name" value="PRK08272.1"/>
    <property type="match status" value="1"/>
</dbReference>
<dbReference type="AlphaFoldDB" id="A0A381TS75"/>
<evidence type="ECO:0000313" key="2">
    <source>
        <dbReference type="EMBL" id="SVA16913.1"/>
    </source>
</evidence>
<evidence type="ECO:0008006" key="3">
    <source>
        <dbReference type="Google" id="ProtNLM"/>
    </source>
</evidence>
<organism evidence="2">
    <name type="scientific">marine metagenome</name>
    <dbReference type="NCBI Taxonomy" id="408172"/>
    <lineage>
        <taxon>unclassified sequences</taxon>
        <taxon>metagenomes</taxon>
        <taxon>ecological metagenomes</taxon>
    </lineage>
</organism>
<reference evidence="2" key="1">
    <citation type="submission" date="2018-05" db="EMBL/GenBank/DDBJ databases">
        <authorList>
            <person name="Lanie J.A."/>
            <person name="Ng W.-L."/>
            <person name="Kazmierczak K.M."/>
            <person name="Andrzejewski T.M."/>
            <person name="Davidsen T.M."/>
            <person name="Wayne K.J."/>
            <person name="Tettelin H."/>
            <person name="Glass J.I."/>
            <person name="Rusch D."/>
            <person name="Podicherti R."/>
            <person name="Tsui H.-C.T."/>
            <person name="Winkler M.E."/>
        </authorList>
    </citation>
    <scope>NUCLEOTIDE SEQUENCE</scope>
</reference>
<dbReference type="PANTHER" id="PTHR43802:SF1">
    <property type="entry name" value="IP11341P-RELATED"/>
    <property type="match status" value="1"/>
</dbReference>
<accession>A0A381TS75</accession>
<name>A0A381TS75_9ZZZZ</name>
<dbReference type="InterPro" id="IPR018376">
    <property type="entry name" value="Enoyl-CoA_hyd/isom_CS"/>
</dbReference>
<dbReference type="PROSITE" id="PS00166">
    <property type="entry name" value="ENOYL_COA_HYDRATASE"/>
    <property type="match status" value="1"/>
</dbReference>
<comment type="similarity">
    <text evidence="1">Belongs to the enoyl-CoA hydratase/isomerase family.</text>
</comment>
<dbReference type="GO" id="GO:0003824">
    <property type="term" value="F:catalytic activity"/>
    <property type="evidence" value="ECO:0007669"/>
    <property type="project" value="InterPro"/>
</dbReference>
<gene>
    <name evidence="2" type="ORF">METZ01_LOCUS69767</name>
</gene>
<protein>
    <recommendedName>
        <fullName evidence="3">Enoyl-CoA hydratase</fullName>
    </recommendedName>
</protein>
<evidence type="ECO:0000256" key="1">
    <source>
        <dbReference type="ARBA" id="ARBA00005254"/>
    </source>
</evidence>
<dbReference type="InterPro" id="IPR029045">
    <property type="entry name" value="ClpP/crotonase-like_dom_sf"/>
</dbReference>
<dbReference type="InterPro" id="IPR001753">
    <property type="entry name" value="Enoyl-CoA_hydra/iso"/>
</dbReference>
<proteinExistence type="inferred from homology"/>
<dbReference type="EMBL" id="UINC01004797">
    <property type="protein sequence ID" value="SVA16913.1"/>
    <property type="molecule type" value="Genomic_DNA"/>
</dbReference>
<dbReference type="Gene3D" id="3.90.226.10">
    <property type="entry name" value="2-enoyl-CoA Hydratase, Chain A, domain 1"/>
    <property type="match status" value="1"/>
</dbReference>
<sequence>MSYEFIKYEVTDNGVAKVLLNRPEKLNALSLPLQAELYDCLQAADDDPVVRVITLRGAGRAFCAGYDVTPPQTDEDRRASEERRGNIRQDMHRLRKTARLMTSVFDLSKPVIAGIHGHVIAGGTDLALHCDMVIAADDANIGFPPVRSMGTPPTHMWTYMVGPQWAKWFMLTGETVSGKEAQEMGLVLKSVPAEGLDAAVDGLANKIAKIPWEMLAANKSIVNKALDLMGRNMMQVIAAETDAVSHQSSIVREFNRISSEEGLKAALAWRDAPFQDD</sequence>
<dbReference type="Pfam" id="PF00378">
    <property type="entry name" value="ECH_1"/>
    <property type="match status" value="1"/>
</dbReference>